<evidence type="ECO:0000256" key="1">
    <source>
        <dbReference type="SAM" id="Phobius"/>
    </source>
</evidence>
<evidence type="ECO:0000313" key="3">
    <source>
        <dbReference type="Proteomes" id="UP000250642"/>
    </source>
</evidence>
<feature type="transmembrane region" description="Helical" evidence="1">
    <location>
        <begin position="123"/>
        <end position="141"/>
    </location>
</feature>
<feature type="transmembrane region" description="Helical" evidence="1">
    <location>
        <begin position="49"/>
        <end position="77"/>
    </location>
</feature>
<dbReference type="EMBL" id="QEVW01000014">
    <property type="protein sequence ID" value="RAW12621.1"/>
    <property type="molecule type" value="Genomic_DNA"/>
</dbReference>
<comment type="caution">
    <text evidence="2">The sequence shown here is derived from an EMBL/GenBank/DDBJ whole genome shotgun (WGS) entry which is preliminary data.</text>
</comment>
<keyword evidence="1" id="KW-0472">Membrane</keyword>
<keyword evidence="1" id="KW-1133">Transmembrane helix</keyword>
<gene>
    <name evidence="2" type="ORF">DC345_20170</name>
</gene>
<evidence type="ECO:0000313" key="2">
    <source>
        <dbReference type="EMBL" id="RAW12621.1"/>
    </source>
</evidence>
<proteinExistence type="predicted"/>
<keyword evidence="1" id="KW-0812">Transmembrane</keyword>
<dbReference type="AlphaFoldDB" id="A0A329QL52"/>
<feature type="transmembrane region" description="Helical" evidence="1">
    <location>
        <begin position="9"/>
        <end position="29"/>
    </location>
</feature>
<dbReference type="Proteomes" id="UP000250642">
    <property type="component" value="Unassembled WGS sequence"/>
</dbReference>
<sequence>MLLNAVQRFLILGIEFVIVILSALIALEFLEGFKIATSEYYGLRNAGHIFFLLIFITFSPYVFAFYTVVVSPISWLLRKYVPFIIARVLIYSVSCGLLGSWVFDQMFSDYMIESYSLNRATSIWLFALAGLIYAVVENRVIQRYKMRAENMEISNKI</sequence>
<organism evidence="2 3">
    <name type="scientific">Paenibacillus taichungensis</name>
    <dbReference type="NCBI Taxonomy" id="484184"/>
    <lineage>
        <taxon>Bacteria</taxon>
        <taxon>Bacillati</taxon>
        <taxon>Bacillota</taxon>
        <taxon>Bacilli</taxon>
        <taxon>Bacillales</taxon>
        <taxon>Paenibacillaceae</taxon>
        <taxon>Paenibacillus</taxon>
    </lineage>
</organism>
<dbReference type="RefSeq" id="WP_113054614.1">
    <property type="nucleotide sequence ID" value="NZ_QEVW01000014.1"/>
</dbReference>
<name>A0A329QL52_9BACL</name>
<accession>A0A329QL52</accession>
<reference evidence="2 3" key="1">
    <citation type="submission" date="2018-04" db="EMBL/GenBank/DDBJ databases">
        <title>Paenibacillus taichungensis Genome sequencing and assembly.</title>
        <authorList>
            <person name="Xu J."/>
            <person name="Rensing C."/>
            <person name="Mazhar H.S."/>
        </authorList>
    </citation>
    <scope>NUCLEOTIDE SEQUENCE [LARGE SCALE GENOMIC DNA]</scope>
    <source>
        <strain evidence="2 3">NC1</strain>
    </source>
</reference>
<feature type="transmembrane region" description="Helical" evidence="1">
    <location>
        <begin position="84"/>
        <end position="103"/>
    </location>
</feature>
<protein>
    <submittedName>
        <fullName evidence="2">Uncharacterized protein</fullName>
    </submittedName>
</protein>